<proteinExistence type="predicted"/>
<reference evidence="2" key="1">
    <citation type="submission" date="2023-07" db="EMBL/GenBank/DDBJ databases">
        <title>Whole genome sequence analysis of rice epiphytic Sphingomonas sanguinis OsEp_Plm_15B2.</title>
        <authorList>
            <person name="Sahu K.P."/>
            <person name="Asharani P."/>
            <person name="Reddy B."/>
            <person name="Kumar A."/>
        </authorList>
    </citation>
    <scope>NUCLEOTIDE SEQUENCE [LARGE SCALE GENOMIC DNA]</scope>
    <source>
        <strain evidence="2">OsEp_Plm_15B2</strain>
    </source>
</reference>
<gene>
    <name evidence="1" type="ORF">N4G62_01445</name>
</gene>
<organism evidence="1 2">
    <name type="scientific">Sphingomonas sanguinis</name>
    <dbReference type="NCBI Taxonomy" id="33051"/>
    <lineage>
        <taxon>Bacteria</taxon>
        <taxon>Pseudomonadati</taxon>
        <taxon>Pseudomonadota</taxon>
        <taxon>Alphaproteobacteria</taxon>
        <taxon>Sphingomonadales</taxon>
        <taxon>Sphingomonadaceae</taxon>
        <taxon>Sphingomonas</taxon>
    </lineage>
</organism>
<protein>
    <submittedName>
        <fullName evidence="1">S1 family peptidase</fullName>
    </submittedName>
</protein>
<evidence type="ECO:0000313" key="2">
    <source>
        <dbReference type="Proteomes" id="UP001292182"/>
    </source>
</evidence>
<dbReference type="InterPro" id="IPR043504">
    <property type="entry name" value="Peptidase_S1_PA_chymotrypsin"/>
</dbReference>
<evidence type="ECO:0000313" key="1">
    <source>
        <dbReference type="EMBL" id="MDZ7280689.1"/>
    </source>
</evidence>
<dbReference type="Proteomes" id="UP001292182">
    <property type="component" value="Unassembled WGS sequence"/>
</dbReference>
<sequence>MCLLSPNPAVAQGGLPLDGRAALELDAAEYAALSGQTQTAAARELAVQEASVPLTDALKAEFADRLAGLSVGHAPFHIDLLLIGDEPVADRVAQVAGSPVMVRFRTGAYATHSQLIVALALHQTEIRASLTQPPGIGVDPRIGALVVMVSRADAEAEPGDALRDRIARIAGVPVRIATLDAPDSDLADLQGGARLTGIDPGNGRRYACTSGFVVRRGRDSAVVTAAHCPDNLVWTDAERREHPLPFLGQWGWGYQDVQVNGSPVPLLPAFWSDTAKTVSRSVTGQRSRDQTRAGDIVCHRGERTGYSCAEVWIPDFAPAGDLCGGGCTPTWVAVRGPTCRSGDSGGPVFLGGIAYGIVKGGSYRGGDGSCAFYYYMSVDFLPDGWLLATG</sequence>
<dbReference type="Gene3D" id="2.40.10.10">
    <property type="entry name" value="Trypsin-like serine proteases"/>
    <property type="match status" value="2"/>
</dbReference>
<dbReference type="EMBL" id="JAOBTW010000001">
    <property type="protein sequence ID" value="MDZ7280689.1"/>
    <property type="molecule type" value="Genomic_DNA"/>
</dbReference>
<dbReference type="InterPro" id="IPR009003">
    <property type="entry name" value="Peptidase_S1_PA"/>
</dbReference>
<name>A0ABU5LL84_9SPHN</name>
<keyword evidence="2" id="KW-1185">Reference proteome</keyword>
<accession>A0ABU5LL84</accession>
<comment type="caution">
    <text evidence="1">The sequence shown here is derived from an EMBL/GenBank/DDBJ whole genome shotgun (WGS) entry which is preliminary data.</text>
</comment>
<dbReference type="SUPFAM" id="SSF50494">
    <property type="entry name" value="Trypsin-like serine proteases"/>
    <property type="match status" value="1"/>
</dbReference>